<evidence type="ECO:0000256" key="3">
    <source>
        <dbReference type="ARBA" id="ARBA00006743"/>
    </source>
</evidence>
<comment type="pathway">
    <text evidence="11">Amino-acid biosynthesis; L-methionine biosynthesis via de novo pathway.</text>
</comment>
<evidence type="ECO:0000256" key="1">
    <source>
        <dbReference type="ARBA" id="ARBA00001974"/>
    </source>
</evidence>
<dbReference type="Gene3D" id="3.20.20.220">
    <property type="match status" value="1"/>
</dbReference>
<proteinExistence type="inferred from homology"/>
<keyword evidence="7" id="KW-0521">NADP</keyword>
<organism evidence="14 15">
    <name type="scientific">Acrasis kona</name>
    <dbReference type="NCBI Taxonomy" id="1008807"/>
    <lineage>
        <taxon>Eukaryota</taxon>
        <taxon>Discoba</taxon>
        <taxon>Heterolobosea</taxon>
        <taxon>Tetramitia</taxon>
        <taxon>Eutetramitia</taxon>
        <taxon>Acrasidae</taxon>
        <taxon>Acrasis</taxon>
    </lineage>
</organism>
<dbReference type="InterPro" id="IPR004620">
    <property type="entry name" value="MTHF_reductase_bac"/>
</dbReference>
<dbReference type="PANTHER" id="PTHR45754:SF3">
    <property type="entry name" value="METHYLENETETRAHYDROFOLATE REDUCTASE (NADPH)"/>
    <property type="match status" value="1"/>
</dbReference>
<keyword evidence="9" id="KW-0520">NAD</keyword>
<dbReference type="InterPro" id="IPR029041">
    <property type="entry name" value="FAD-linked_oxidoreductase-like"/>
</dbReference>
<evidence type="ECO:0000313" key="15">
    <source>
        <dbReference type="Proteomes" id="UP001431209"/>
    </source>
</evidence>
<keyword evidence="10" id="KW-0486">Methionine biosynthesis</keyword>
<comment type="similarity">
    <text evidence="3">Belongs to the methylenetetrahydrofolate reductase family.</text>
</comment>
<comment type="pathway">
    <text evidence="2">One-carbon metabolism; tetrahydrofolate interconversion.</text>
</comment>
<dbReference type="GO" id="GO:0106312">
    <property type="term" value="F:methylenetetrahydrofolate reductase (NADH) activity"/>
    <property type="evidence" value="ECO:0007669"/>
    <property type="project" value="UniProtKB-EC"/>
</dbReference>
<dbReference type="FunFam" id="3.20.20.220:FF:000002">
    <property type="entry name" value="Methylenetetrahydrofolate reductase"/>
    <property type="match status" value="1"/>
</dbReference>
<evidence type="ECO:0000256" key="2">
    <source>
        <dbReference type="ARBA" id="ARBA00004777"/>
    </source>
</evidence>
<dbReference type="GO" id="GO:0005829">
    <property type="term" value="C:cytosol"/>
    <property type="evidence" value="ECO:0007669"/>
    <property type="project" value="InterPro"/>
</dbReference>
<evidence type="ECO:0000259" key="13">
    <source>
        <dbReference type="Pfam" id="PF21895"/>
    </source>
</evidence>
<dbReference type="NCBIfam" id="TIGR00677">
    <property type="entry name" value="fadh2_euk"/>
    <property type="match status" value="1"/>
</dbReference>
<evidence type="ECO:0000256" key="11">
    <source>
        <dbReference type="ARBA" id="ARBA00034478"/>
    </source>
</evidence>
<dbReference type="SUPFAM" id="SSF51730">
    <property type="entry name" value="FAD-linked oxidoreductase"/>
    <property type="match status" value="1"/>
</dbReference>
<evidence type="ECO:0000256" key="12">
    <source>
        <dbReference type="ARBA" id="ARBA00034529"/>
    </source>
</evidence>
<dbReference type="Pfam" id="PF02219">
    <property type="entry name" value="MTHFR"/>
    <property type="match status" value="1"/>
</dbReference>
<evidence type="ECO:0000313" key="14">
    <source>
        <dbReference type="EMBL" id="KAL0478046.1"/>
    </source>
</evidence>
<dbReference type="GO" id="GO:0009086">
    <property type="term" value="P:methionine biosynthetic process"/>
    <property type="evidence" value="ECO:0007669"/>
    <property type="project" value="UniProtKB-KW"/>
</dbReference>
<keyword evidence="8" id="KW-0560">Oxidoreductase</keyword>
<keyword evidence="15" id="KW-1185">Reference proteome</keyword>
<dbReference type="CDD" id="cd00537">
    <property type="entry name" value="MTHFR"/>
    <property type="match status" value="1"/>
</dbReference>
<dbReference type="AlphaFoldDB" id="A0AAW2YKL9"/>
<dbReference type="GO" id="GO:0071949">
    <property type="term" value="F:FAD binding"/>
    <property type="evidence" value="ECO:0007669"/>
    <property type="project" value="TreeGrafter"/>
</dbReference>
<evidence type="ECO:0000256" key="5">
    <source>
        <dbReference type="ARBA" id="ARBA00022630"/>
    </source>
</evidence>
<comment type="caution">
    <text evidence="14">The sequence shown here is derived from an EMBL/GenBank/DDBJ whole genome shotgun (WGS) entry which is preliminary data.</text>
</comment>
<accession>A0AAW2YKL9</accession>
<sequence length="597" mass="67819">MRISEKFVHLNTEHVGFSLEFSPAKTTQGMQNLYDRIERMAAYGPAFIDITWGAGGSHSNLTTEMVATAQADFGLDTMMHLICTGMEQGKFEAALQESYNAGCQNILALRGDPPRDKEKWEATDGGFKYAVDLVRYIRKKYGDYFDICVAGYPEGHPECSTASESIQHLKDKVDAGANFIITQMFYDVDNYIDWVQKCRAAGISCPIIPGIMPIQSWDAFLRRAKWMNATIPKHFLDELEPVKDDDAQVRERGTKLMVQMCQRLIETGTVHLHFYTMNLEKATKMILEGLGLLQQGDTCTNKPPLPWQRSLTLKRSKEDVRPIFWKNRQKSYIARTQEWDEFPNGRWGDSKSPAFGDHHGYGLGLRVKHEQVYELWGHPSSYTDVSNIFVKYLKGELQCLPWSETPMSSEGGYIRDQLIRVNEMGYLTINSQPAVASVKSSHPDFGWGPPNGYVYQKAYLEMFVHPDLLDSLLSNAERDPLVGYYAVGKSGELRTNMPKEGATAVTWGVFPCREIVQPTIVEANSFLAWRDEAYQLGNDWSKSYRSTSASRKLLDELVKSWVLCVIVHNDYHDKDAIFRIFDGLKAVSDLRQQASDH</sequence>
<comment type="cofactor">
    <cofactor evidence="1">
        <name>FAD</name>
        <dbReference type="ChEBI" id="CHEBI:57692"/>
    </cofactor>
</comment>
<dbReference type="EMBL" id="JAOPGA020000299">
    <property type="protein sequence ID" value="KAL0478046.1"/>
    <property type="molecule type" value="Genomic_DNA"/>
</dbReference>
<protein>
    <recommendedName>
        <fullName evidence="12">methylenetetrahydrofolate reductase (NADH)</fullName>
        <ecNumber evidence="12">1.5.1.54</ecNumber>
    </recommendedName>
</protein>
<dbReference type="InterPro" id="IPR003171">
    <property type="entry name" value="Mehydrof_redctse-like"/>
</dbReference>
<keyword evidence="6" id="KW-0274">FAD</keyword>
<evidence type="ECO:0000256" key="4">
    <source>
        <dbReference type="ARBA" id="ARBA00022605"/>
    </source>
</evidence>
<keyword evidence="5" id="KW-0285">Flavoprotein</keyword>
<evidence type="ECO:0000256" key="8">
    <source>
        <dbReference type="ARBA" id="ARBA00023002"/>
    </source>
</evidence>
<evidence type="ECO:0000256" key="9">
    <source>
        <dbReference type="ARBA" id="ARBA00023027"/>
    </source>
</evidence>
<dbReference type="Pfam" id="PF21895">
    <property type="entry name" value="MTHFR_C"/>
    <property type="match status" value="1"/>
</dbReference>
<name>A0AAW2YKL9_9EUKA</name>
<dbReference type="InterPro" id="IPR053806">
    <property type="entry name" value="MTHFR_C"/>
</dbReference>
<dbReference type="Proteomes" id="UP001431209">
    <property type="component" value="Unassembled WGS sequence"/>
</dbReference>
<keyword evidence="4" id="KW-0028">Amino-acid biosynthesis</keyword>
<reference evidence="14 15" key="1">
    <citation type="submission" date="2024-03" db="EMBL/GenBank/DDBJ databases">
        <title>The Acrasis kona genome and developmental transcriptomes reveal deep origins of eukaryotic multicellular pathways.</title>
        <authorList>
            <person name="Sheikh S."/>
            <person name="Fu C.-J."/>
            <person name="Brown M.W."/>
            <person name="Baldauf S.L."/>
        </authorList>
    </citation>
    <scope>NUCLEOTIDE SEQUENCE [LARGE SCALE GENOMIC DNA]</scope>
    <source>
        <strain evidence="14 15">ATCC MYA-3509</strain>
    </source>
</reference>
<dbReference type="GO" id="GO:0035999">
    <property type="term" value="P:tetrahydrofolate interconversion"/>
    <property type="evidence" value="ECO:0007669"/>
    <property type="project" value="TreeGrafter"/>
</dbReference>
<evidence type="ECO:0000256" key="7">
    <source>
        <dbReference type="ARBA" id="ARBA00022857"/>
    </source>
</evidence>
<dbReference type="NCBIfam" id="TIGR00676">
    <property type="entry name" value="fadh2"/>
    <property type="match status" value="1"/>
</dbReference>
<dbReference type="PANTHER" id="PTHR45754">
    <property type="entry name" value="METHYLENETETRAHYDROFOLATE REDUCTASE"/>
    <property type="match status" value="1"/>
</dbReference>
<evidence type="ECO:0000256" key="6">
    <source>
        <dbReference type="ARBA" id="ARBA00022827"/>
    </source>
</evidence>
<gene>
    <name evidence="14" type="ORF">AKO1_005423</name>
</gene>
<dbReference type="EC" id="1.5.1.54" evidence="12"/>
<evidence type="ECO:0000256" key="10">
    <source>
        <dbReference type="ARBA" id="ARBA00023167"/>
    </source>
</evidence>
<dbReference type="InterPro" id="IPR004621">
    <property type="entry name" value="Fadh2_euk"/>
</dbReference>
<feature type="domain" description="MTHFR SAM-binding regulatory" evidence="13">
    <location>
        <begin position="304"/>
        <end position="583"/>
    </location>
</feature>